<evidence type="ECO:0000313" key="2">
    <source>
        <dbReference type="Ensembl" id="ENSCMIP00000004333.1"/>
    </source>
</evidence>
<feature type="region of interest" description="Disordered" evidence="1">
    <location>
        <begin position="86"/>
        <end position="129"/>
    </location>
</feature>
<feature type="region of interest" description="Disordered" evidence="1">
    <location>
        <begin position="1"/>
        <end position="44"/>
    </location>
</feature>
<evidence type="ECO:0000256" key="1">
    <source>
        <dbReference type="SAM" id="MobiDB-lite"/>
    </source>
</evidence>
<reference evidence="3" key="1">
    <citation type="journal article" date="2006" name="Science">
        <title>Ancient noncoding elements conserved in the human genome.</title>
        <authorList>
            <person name="Venkatesh B."/>
            <person name="Kirkness E.F."/>
            <person name="Loh Y.H."/>
            <person name="Halpern A.L."/>
            <person name="Lee A.P."/>
            <person name="Johnson J."/>
            <person name="Dandona N."/>
            <person name="Viswanathan L.D."/>
            <person name="Tay A."/>
            <person name="Venter J.C."/>
            <person name="Strausberg R.L."/>
            <person name="Brenner S."/>
        </authorList>
    </citation>
    <scope>NUCLEOTIDE SEQUENCE [LARGE SCALE GENOMIC DNA]</scope>
</reference>
<dbReference type="InParanoid" id="A0A4W3GKQ5"/>
<reference evidence="3" key="2">
    <citation type="journal article" date="2007" name="PLoS Biol.">
        <title>Survey sequencing and comparative analysis of the elephant shark (Callorhinchus milii) genome.</title>
        <authorList>
            <person name="Venkatesh B."/>
            <person name="Kirkness E.F."/>
            <person name="Loh Y.H."/>
            <person name="Halpern A.L."/>
            <person name="Lee A.P."/>
            <person name="Johnson J."/>
            <person name="Dandona N."/>
            <person name="Viswanathan L.D."/>
            <person name="Tay A."/>
            <person name="Venter J.C."/>
            <person name="Strausberg R.L."/>
            <person name="Brenner S."/>
        </authorList>
    </citation>
    <scope>NUCLEOTIDE SEQUENCE [LARGE SCALE GENOMIC DNA]</scope>
</reference>
<feature type="compositionally biased region" description="Acidic residues" evidence="1">
    <location>
        <begin position="12"/>
        <end position="37"/>
    </location>
</feature>
<reference evidence="3" key="3">
    <citation type="journal article" date="2014" name="Nature">
        <title>Elephant shark genome provides unique insights into gnathostome evolution.</title>
        <authorList>
            <consortium name="International Elephant Shark Genome Sequencing Consortium"/>
            <person name="Venkatesh B."/>
            <person name="Lee A.P."/>
            <person name="Ravi V."/>
            <person name="Maurya A.K."/>
            <person name="Lian M.M."/>
            <person name="Swann J.B."/>
            <person name="Ohta Y."/>
            <person name="Flajnik M.F."/>
            <person name="Sutoh Y."/>
            <person name="Kasahara M."/>
            <person name="Hoon S."/>
            <person name="Gangu V."/>
            <person name="Roy S.W."/>
            <person name="Irimia M."/>
            <person name="Korzh V."/>
            <person name="Kondrychyn I."/>
            <person name="Lim Z.W."/>
            <person name="Tay B.H."/>
            <person name="Tohari S."/>
            <person name="Kong K.W."/>
            <person name="Ho S."/>
            <person name="Lorente-Galdos B."/>
            <person name="Quilez J."/>
            <person name="Marques-Bonet T."/>
            <person name="Raney B.J."/>
            <person name="Ingham P.W."/>
            <person name="Tay A."/>
            <person name="Hillier L.W."/>
            <person name="Minx P."/>
            <person name="Boehm T."/>
            <person name="Wilson R.K."/>
            <person name="Brenner S."/>
            <person name="Warren W.C."/>
        </authorList>
    </citation>
    <scope>NUCLEOTIDE SEQUENCE [LARGE SCALE GENOMIC DNA]</scope>
</reference>
<dbReference type="Proteomes" id="UP000314986">
    <property type="component" value="Unassembled WGS sequence"/>
</dbReference>
<sequence length="129" mass="13463">MDRWVFAGMGYSEEEDEDDDDDDEDYGSGDECEEDEERREQVPVSTFCGLRRNFLIEPRELPGGGSSTGLTHTQVLAGPVTGSAEVCTSGIGGERDSVSQGSGEGAAGGGGAGWRDQGDGKAGLRGVGR</sequence>
<organism evidence="2 3">
    <name type="scientific">Callorhinchus milii</name>
    <name type="common">Ghost shark</name>
    <dbReference type="NCBI Taxonomy" id="7868"/>
    <lineage>
        <taxon>Eukaryota</taxon>
        <taxon>Metazoa</taxon>
        <taxon>Chordata</taxon>
        <taxon>Craniata</taxon>
        <taxon>Vertebrata</taxon>
        <taxon>Chondrichthyes</taxon>
        <taxon>Holocephali</taxon>
        <taxon>Chimaeriformes</taxon>
        <taxon>Callorhinchidae</taxon>
        <taxon>Callorhinchus</taxon>
    </lineage>
</organism>
<feature type="compositionally biased region" description="Gly residues" evidence="1">
    <location>
        <begin position="120"/>
        <end position="129"/>
    </location>
</feature>
<name>A0A4W3GKQ5_CALMI</name>
<proteinExistence type="predicted"/>
<keyword evidence="3" id="KW-1185">Reference proteome</keyword>
<reference evidence="2" key="4">
    <citation type="submission" date="2025-08" db="UniProtKB">
        <authorList>
            <consortium name="Ensembl"/>
        </authorList>
    </citation>
    <scope>IDENTIFICATION</scope>
</reference>
<dbReference type="Ensembl" id="ENSCMIT00000004494.1">
    <property type="protein sequence ID" value="ENSCMIP00000004333.1"/>
    <property type="gene ID" value="ENSCMIG00000002589.1"/>
</dbReference>
<protein>
    <submittedName>
        <fullName evidence="2">Uncharacterized protein</fullName>
    </submittedName>
</protein>
<accession>A0A4W3GKQ5</accession>
<dbReference type="AlphaFoldDB" id="A0A4W3GKQ5"/>
<feature type="compositionally biased region" description="Gly residues" evidence="1">
    <location>
        <begin position="102"/>
        <end position="113"/>
    </location>
</feature>
<reference evidence="2" key="5">
    <citation type="submission" date="2025-09" db="UniProtKB">
        <authorList>
            <consortium name="Ensembl"/>
        </authorList>
    </citation>
    <scope>IDENTIFICATION</scope>
</reference>
<evidence type="ECO:0000313" key="3">
    <source>
        <dbReference type="Proteomes" id="UP000314986"/>
    </source>
</evidence>